<organism evidence="1 2">
    <name type="scientific">Caerostris extrusa</name>
    <name type="common">Bark spider</name>
    <name type="synonym">Caerostris bankana</name>
    <dbReference type="NCBI Taxonomy" id="172846"/>
    <lineage>
        <taxon>Eukaryota</taxon>
        <taxon>Metazoa</taxon>
        <taxon>Ecdysozoa</taxon>
        <taxon>Arthropoda</taxon>
        <taxon>Chelicerata</taxon>
        <taxon>Arachnida</taxon>
        <taxon>Araneae</taxon>
        <taxon>Araneomorphae</taxon>
        <taxon>Entelegynae</taxon>
        <taxon>Araneoidea</taxon>
        <taxon>Araneidae</taxon>
        <taxon>Caerostris</taxon>
    </lineage>
</organism>
<dbReference type="EMBL" id="BPLR01010173">
    <property type="protein sequence ID" value="GIY37454.1"/>
    <property type="molecule type" value="Genomic_DNA"/>
</dbReference>
<comment type="caution">
    <text evidence="1">The sequence shown here is derived from an EMBL/GenBank/DDBJ whole genome shotgun (WGS) entry which is preliminary data.</text>
</comment>
<sequence>MGGMTGLPNHLLFGMGRRPTPRQFTSAHTPEWNSQRFFWRNVVGWGGIWDGGASCKWDERRSFGELPSHTCLA</sequence>
<dbReference type="Proteomes" id="UP001054945">
    <property type="component" value="Unassembled WGS sequence"/>
</dbReference>
<keyword evidence="2" id="KW-1185">Reference proteome</keyword>
<dbReference type="AlphaFoldDB" id="A0AAV4SVY6"/>
<evidence type="ECO:0000313" key="1">
    <source>
        <dbReference type="EMBL" id="GIY37454.1"/>
    </source>
</evidence>
<evidence type="ECO:0000313" key="2">
    <source>
        <dbReference type="Proteomes" id="UP001054945"/>
    </source>
</evidence>
<proteinExistence type="predicted"/>
<name>A0AAV4SVY6_CAEEX</name>
<protein>
    <submittedName>
        <fullName evidence="1">Uncharacterized protein</fullName>
    </submittedName>
</protein>
<reference evidence="1 2" key="1">
    <citation type="submission" date="2021-06" db="EMBL/GenBank/DDBJ databases">
        <title>Caerostris extrusa draft genome.</title>
        <authorList>
            <person name="Kono N."/>
            <person name="Arakawa K."/>
        </authorList>
    </citation>
    <scope>NUCLEOTIDE SEQUENCE [LARGE SCALE GENOMIC DNA]</scope>
</reference>
<accession>A0AAV4SVY6</accession>
<gene>
    <name evidence="1" type="ORF">CEXT_551511</name>
</gene>